<accession>A0A1I0XS10</accession>
<protein>
    <submittedName>
        <fullName evidence="1">Uncharacterized protein</fullName>
    </submittedName>
</protein>
<keyword evidence="2" id="KW-1185">Reference proteome</keyword>
<gene>
    <name evidence="1" type="ORF">SAMN04488528_1009101</name>
</gene>
<sequence>MSKSKSNSKKTKAVGNYTKNAVKTFESNIVTKHNYLEKVEEVLNNKFN</sequence>
<proteinExistence type="predicted"/>
<evidence type="ECO:0000313" key="1">
    <source>
        <dbReference type="EMBL" id="SFB03447.1"/>
    </source>
</evidence>
<dbReference type="EMBL" id="FOKI01000009">
    <property type="protein sequence ID" value="SFB03447.1"/>
    <property type="molecule type" value="Genomic_DNA"/>
</dbReference>
<name>A0A1I0XS10_9CLOT</name>
<dbReference type="AlphaFoldDB" id="A0A1I0XS10"/>
<reference evidence="1 2" key="1">
    <citation type="submission" date="2016-10" db="EMBL/GenBank/DDBJ databases">
        <authorList>
            <person name="de Groot N.N."/>
        </authorList>
    </citation>
    <scope>NUCLEOTIDE SEQUENCE [LARGE SCALE GENOMIC DNA]</scope>
    <source>
        <strain evidence="1 2">DSM 12271</strain>
    </source>
</reference>
<organism evidence="1 2">
    <name type="scientific">Clostridium frigidicarnis</name>
    <dbReference type="NCBI Taxonomy" id="84698"/>
    <lineage>
        <taxon>Bacteria</taxon>
        <taxon>Bacillati</taxon>
        <taxon>Bacillota</taxon>
        <taxon>Clostridia</taxon>
        <taxon>Eubacteriales</taxon>
        <taxon>Clostridiaceae</taxon>
        <taxon>Clostridium</taxon>
    </lineage>
</organism>
<evidence type="ECO:0000313" key="2">
    <source>
        <dbReference type="Proteomes" id="UP000198619"/>
    </source>
</evidence>
<dbReference type="RefSeq" id="WP_177199346.1">
    <property type="nucleotide sequence ID" value="NZ_FOKI01000009.1"/>
</dbReference>
<dbReference type="Proteomes" id="UP000198619">
    <property type="component" value="Unassembled WGS sequence"/>
</dbReference>